<dbReference type="RefSeq" id="WP_108171605.1">
    <property type="nucleotide sequence ID" value="NZ_QBKQ01000002.1"/>
</dbReference>
<dbReference type="EMBL" id="QBKQ01000002">
    <property type="protein sequence ID" value="PTX43159.1"/>
    <property type="molecule type" value="Genomic_DNA"/>
</dbReference>
<accession>A0A2T6AH75</accession>
<dbReference type="PROSITE" id="PS50042">
    <property type="entry name" value="CNMP_BINDING_3"/>
    <property type="match status" value="1"/>
</dbReference>
<evidence type="ECO:0000259" key="5">
    <source>
        <dbReference type="PROSITE" id="PS51063"/>
    </source>
</evidence>
<sequence length="238" mass="28172">MVPTNDLYSKYESVLTSCELFADLTKSQWQDLLSDFHEEKWSKNTCIINHQKFLFHFYIITRGRIKMYNVDEFSEKEHTLFLLKEADVFDLFCLFDGTKHRVYYECLDNTKVLAIPMDRLRDWLNKNPHQYQHFLTYAGKMMRALESNVSQLIFTNITTRLLKLLLENVNSKSKKLEHINDLPNKEIANLIGSTRAVVNRHLQLLKQNGSIDMARNQLEIKDISLLLKELENQNRNQK</sequence>
<dbReference type="InterPro" id="IPR036390">
    <property type="entry name" value="WH_DNA-bd_sf"/>
</dbReference>
<feature type="domain" description="Cyclic nucleotide-binding" evidence="4">
    <location>
        <begin position="20"/>
        <end position="124"/>
    </location>
</feature>
<dbReference type="Gene3D" id="2.60.120.10">
    <property type="entry name" value="Jelly Rolls"/>
    <property type="match status" value="1"/>
</dbReference>
<dbReference type="Pfam" id="PF13545">
    <property type="entry name" value="HTH_Crp_2"/>
    <property type="match status" value="1"/>
</dbReference>
<dbReference type="PANTHER" id="PTHR24567">
    <property type="entry name" value="CRP FAMILY TRANSCRIPTIONAL REGULATORY PROTEIN"/>
    <property type="match status" value="1"/>
</dbReference>
<dbReference type="Pfam" id="PF00027">
    <property type="entry name" value="cNMP_binding"/>
    <property type="match status" value="1"/>
</dbReference>
<dbReference type="InterPro" id="IPR012318">
    <property type="entry name" value="HTH_CRP"/>
</dbReference>
<dbReference type="CDD" id="cd00038">
    <property type="entry name" value="CAP_ED"/>
    <property type="match status" value="1"/>
</dbReference>
<dbReference type="InterPro" id="IPR050397">
    <property type="entry name" value="Env_Response_Regulators"/>
</dbReference>
<dbReference type="SUPFAM" id="SSF51206">
    <property type="entry name" value="cAMP-binding domain-like"/>
    <property type="match status" value="1"/>
</dbReference>
<keyword evidence="1" id="KW-0805">Transcription regulation</keyword>
<evidence type="ECO:0000259" key="4">
    <source>
        <dbReference type="PROSITE" id="PS50042"/>
    </source>
</evidence>
<dbReference type="GO" id="GO:0005829">
    <property type="term" value="C:cytosol"/>
    <property type="evidence" value="ECO:0007669"/>
    <property type="project" value="TreeGrafter"/>
</dbReference>
<dbReference type="OrthoDB" id="1426605at2"/>
<dbReference type="InterPro" id="IPR014710">
    <property type="entry name" value="RmlC-like_jellyroll"/>
</dbReference>
<dbReference type="PANTHER" id="PTHR24567:SF26">
    <property type="entry name" value="REGULATORY PROTEIN YEIL"/>
    <property type="match status" value="1"/>
</dbReference>
<evidence type="ECO:0000313" key="7">
    <source>
        <dbReference type="Proteomes" id="UP000244174"/>
    </source>
</evidence>
<dbReference type="Gene3D" id="1.10.10.10">
    <property type="entry name" value="Winged helix-like DNA-binding domain superfamily/Winged helix DNA-binding domain"/>
    <property type="match status" value="1"/>
</dbReference>
<gene>
    <name evidence="6" type="ORF">C8P64_1685</name>
</gene>
<comment type="caution">
    <text evidence="6">The sequence shown here is derived from an EMBL/GenBank/DDBJ whole genome shotgun (WGS) entry which is preliminary data.</text>
</comment>
<reference evidence="6 7" key="1">
    <citation type="submission" date="2018-04" db="EMBL/GenBank/DDBJ databases">
        <title>Genomic Encyclopedia of Archaeal and Bacterial Type Strains, Phase II (KMG-II): from individual species to whole genera.</title>
        <authorList>
            <person name="Goeker M."/>
        </authorList>
    </citation>
    <scope>NUCLEOTIDE SEQUENCE [LARGE SCALE GENOMIC DNA]</scope>
    <source>
        <strain evidence="6 7">DSM 23082</strain>
    </source>
</reference>
<dbReference type="InterPro" id="IPR000595">
    <property type="entry name" value="cNMP-bd_dom"/>
</dbReference>
<dbReference type="AlphaFoldDB" id="A0A2T6AH75"/>
<organism evidence="6 7">
    <name type="scientific">Christiangramia gaetbulicola</name>
    <dbReference type="NCBI Taxonomy" id="703340"/>
    <lineage>
        <taxon>Bacteria</taxon>
        <taxon>Pseudomonadati</taxon>
        <taxon>Bacteroidota</taxon>
        <taxon>Flavobacteriia</taxon>
        <taxon>Flavobacteriales</taxon>
        <taxon>Flavobacteriaceae</taxon>
        <taxon>Christiangramia</taxon>
    </lineage>
</organism>
<evidence type="ECO:0000256" key="2">
    <source>
        <dbReference type="ARBA" id="ARBA00023125"/>
    </source>
</evidence>
<dbReference type="Proteomes" id="UP000244174">
    <property type="component" value="Unassembled WGS sequence"/>
</dbReference>
<evidence type="ECO:0000256" key="3">
    <source>
        <dbReference type="ARBA" id="ARBA00023163"/>
    </source>
</evidence>
<dbReference type="GO" id="GO:0003700">
    <property type="term" value="F:DNA-binding transcription factor activity"/>
    <property type="evidence" value="ECO:0007669"/>
    <property type="project" value="TreeGrafter"/>
</dbReference>
<dbReference type="PROSITE" id="PS51063">
    <property type="entry name" value="HTH_CRP_2"/>
    <property type="match status" value="1"/>
</dbReference>
<dbReference type="InterPro" id="IPR018490">
    <property type="entry name" value="cNMP-bd_dom_sf"/>
</dbReference>
<keyword evidence="7" id="KW-1185">Reference proteome</keyword>
<dbReference type="SUPFAM" id="SSF46785">
    <property type="entry name" value="Winged helix' DNA-binding domain"/>
    <property type="match status" value="1"/>
</dbReference>
<keyword evidence="3" id="KW-0804">Transcription</keyword>
<dbReference type="GO" id="GO:0003677">
    <property type="term" value="F:DNA binding"/>
    <property type="evidence" value="ECO:0007669"/>
    <property type="project" value="UniProtKB-KW"/>
</dbReference>
<feature type="domain" description="HTH crp-type" evidence="5">
    <location>
        <begin position="155"/>
        <end position="224"/>
    </location>
</feature>
<name>A0A2T6AH75_9FLAO</name>
<keyword evidence="2" id="KW-0238">DNA-binding</keyword>
<evidence type="ECO:0000313" key="6">
    <source>
        <dbReference type="EMBL" id="PTX43159.1"/>
    </source>
</evidence>
<evidence type="ECO:0000256" key="1">
    <source>
        <dbReference type="ARBA" id="ARBA00023015"/>
    </source>
</evidence>
<protein>
    <submittedName>
        <fullName evidence="6">CRP/FNR family transcriptional regulator</fullName>
    </submittedName>
</protein>
<proteinExistence type="predicted"/>
<dbReference type="InterPro" id="IPR036388">
    <property type="entry name" value="WH-like_DNA-bd_sf"/>
</dbReference>